<dbReference type="Proteomes" id="UP000523431">
    <property type="component" value="Unassembled WGS sequence"/>
</dbReference>
<dbReference type="GO" id="GO:0003677">
    <property type="term" value="F:DNA binding"/>
    <property type="evidence" value="ECO:0007669"/>
    <property type="project" value="UniProtKB-KW"/>
</dbReference>
<dbReference type="Proteomes" id="UP000557344">
    <property type="component" value="Unassembled WGS sequence"/>
</dbReference>
<evidence type="ECO:0000256" key="5">
    <source>
        <dbReference type="ARBA" id="ARBA00023163"/>
    </source>
</evidence>
<name>A0A7W6ZJX0_RHIET</name>
<protein>
    <submittedName>
        <fullName evidence="8">DNA-binding MarR family transcriptional regulator</fullName>
    </submittedName>
</protein>
<dbReference type="Pfam" id="PF22381">
    <property type="entry name" value="Staph_reg_Sar_Rot"/>
    <property type="match status" value="1"/>
</dbReference>
<dbReference type="PROSITE" id="PS50995">
    <property type="entry name" value="HTH_MARR_2"/>
    <property type="match status" value="1"/>
</dbReference>
<keyword evidence="2" id="KW-0963">Cytoplasm</keyword>
<dbReference type="SMART" id="SM00347">
    <property type="entry name" value="HTH_MARR"/>
    <property type="match status" value="1"/>
</dbReference>
<keyword evidence="3" id="KW-0805">Transcription regulation</keyword>
<evidence type="ECO:0000256" key="4">
    <source>
        <dbReference type="ARBA" id="ARBA00023125"/>
    </source>
</evidence>
<dbReference type="AlphaFoldDB" id="A0A7W6ZJX0"/>
<evidence type="ECO:0000256" key="3">
    <source>
        <dbReference type="ARBA" id="ARBA00023015"/>
    </source>
</evidence>
<evidence type="ECO:0000313" key="10">
    <source>
        <dbReference type="Proteomes" id="UP000557344"/>
    </source>
</evidence>
<dbReference type="Gene3D" id="1.10.10.10">
    <property type="entry name" value="Winged helix-like DNA-binding domain superfamily/Winged helix DNA-binding domain"/>
    <property type="match status" value="1"/>
</dbReference>
<dbReference type="GO" id="GO:0003700">
    <property type="term" value="F:DNA-binding transcription factor activity"/>
    <property type="evidence" value="ECO:0007669"/>
    <property type="project" value="InterPro"/>
</dbReference>
<dbReference type="SUPFAM" id="SSF46785">
    <property type="entry name" value="Winged helix' DNA-binding domain"/>
    <property type="match status" value="1"/>
</dbReference>
<dbReference type="InterPro" id="IPR039422">
    <property type="entry name" value="MarR/SlyA-like"/>
</dbReference>
<evidence type="ECO:0000256" key="1">
    <source>
        <dbReference type="ARBA" id="ARBA00004496"/>
    </source>
</evidence>
<evidence type="ECO:0000313" key="9">
    <source>
        <dbReference type="Proteomes" id="UP000523431"/>
    </source>
</evidence>
<dbReference type="PANTHER" id="PTHR33164">
    <property type="entry name" value="TRANSCRIPTIONAL REGULATOR, MARR FAMILY"/>
    <property type="match status" value="1"/>
</dbReference>
<dbReference type="InterPro" id="IPR000835">
    <property type="entry name" value="HTH_MarR-typ"/>
</dbReference>
<comment type="subcellular location">
    <subcellularLocation>
        <location evidence="1">Cytoplasm</location>
    </subcellularLocation>
</comment>
<keyword evidence="4 8" id="KW-0238">DNA-binding</keyword>
<dbReference type="PANTHER" id="PTHR33164:SF5">
    <property type="entry name" value="ORGANIC HYDROPEROXIDE RESISTANCE TRANSCRIPTIONAL REGULATOR"/>
    <property type="match status" value="1"/>
</dbReference>
<evidence type="ECO:0000256" key="2">
    <source>
        <dbReference type="ARBA" id="ARBA00022490"/>
    </source>
</evidence>
<proteinExistence type="predicted"/>
<feature type="domain" description="HTH marR-type" evidence="6">
    <location>
        <begin position="38"/>
        <end position="174"/>
    </location>
</feature>
<dbReference type="InterPro" id="IPR036388">
    <property type="entry name" value="WH-like_DNA-bd_sf"/>
</dbReference>
<accession>A0A7W6ZJX0</accession>
<sequence>MDNLNFRISPMHKNRFRLFIARYKFARFWRCPHAGSAEARRFHLLRHPHGKPRAEPRLQAASRLTYPQYLALAALWEQDGQTVGGLGEKLLLESSTLTPLLKRLESAGYISRERSSADERVVVIRLSEAGIRLKEKAIGIPGCIAEASGRDAGDLTRLQAEIVALREALTKSIA</sequence>
<dbReference type="EMBL" id="JACIHU010000009">
    <property type="protein sequence ID" value="MBB4481589.1"/>
    <property type="molecule type" value="Genomic_DNA"/>
</dbReference>
<dbReference type="InterPro" id="IPR036390">
    <property type="entry name" value="WH_DNA-bd_sf"/>
</dbReference>
<organism evidence="8 9">
    <name type="scientific">Rhizobium etli</name>
    <dbReference type="NCBI Taxonomy" id="29449"/>
    <lineage>
        <taxon>Bacteria</taxon>
        <taxon>Pseudomonadati</taxon>
        <taxon>Pseudomonadota</taxon>
        <taxon>Alphaproteobacteria</taxon>
        <taxon>Hyphomicrobiales</taxon>
        <taxon>Rhizobiaceae</taxon>
        <taxon>Rhizobium/Agrobacterium group</taxon>
        <taxon>Rhizobium</taxon>
    </lineage>
</organism>
<dbReference type="GO" id="GO:0005737">
    <property type="term" value="C:cytoplasm"/>
    <property type="evidence" value="ECO:0007669"/>
    <property type="project" value="UniProtKB-SubCell"/>
</dbReference>
<reference evidence="9 10" key="1">
    <citation type="submission" date="2020-08" db="EMBL/GenBank/DDBJ databases">
        <title>Genomic Encyclopedia of Type Strains, Phase IV (KMG-V): Genome sequencing to study the core and pangenomes of soil and plant-associated prokaryotes.</title>
        <authorList>
            <person name="Whitman W."/>
        </authorList>
    </citation>
    <scope>NUCLEOTIDE SEQUENCE [LARGE SCALE GENOMIC DNA]</scope>
    <source>
        <strain evidence="7 10">SEMIA 471</strain>
        <strain evidence="8 9">SEMIA 489</strain>
    </source>
</reference>
<keyword evidence="5" id="KW-0804">Transcription</keyword>
<dbReference type="EMBL" id="JACIID010000009">
    <property type="protein sequence ID" value="MBB4537418.1"/>
    <property type="molecule type" value="Genomic_DNA"/>
</dbReference>
<comment type="caution">
    <text evidence="8">The sequence shown here is derived from an EMBL/GenBank/DDBJ whole genome shotgun (WGS) entry which is preliminary data.</text>
</comment>
<evidence type="ECO:0000313" key="7">
    <source>
        <dbReference type="EMBL" id="MBB4481589.1"/>
    </source>
</evidence>
<dbReference type="InterPro" id="IPR055166">
    <property type="entry name" value="Transc_reg_Sar_Rot_HTH"/>
</dbReference>
<dbReference type="GO" id="GO:0006950">
    <property type="term" value="P:response to stress"/>
    <property type="evidence" value="ECO:0007669"/>
    <property type="project" value="TreeGrafter"/>
</dbReference>
<evidence type="ECO:0000259" key="6">
    <source>
        <dbReference type="PROSITE" id="PS50995"/>
    </source>
</evidence>
<gene>
    <name evidence="7" type="ORF">GGE46_004187</name>
    <name evidence="8" type="ORF">GGE57_004184</name>
</gene>
<evidence type="ECO:0000313" key="8">
    <source>
        <dbReference type="EMBL" id="MBB4537418.1"/>
    </source>
</evidence>